<dbReference type="AlphaFoldDB" id="A0AAV7W3I8"/>
<comment type="caution">
    <text evidence="2">The sequence shown here is derived from an EMBL/GenBank/DDBJ whole genome shotgun (WGS) entry which is preliminary data.</text>
</comment>
<reference evidence="2" key="1">
    <citation type="journal article" date="2022" name="bioRxiv">
        <title>Sequencing and chromosome-scale assembly of the giantPleurodeles waltlgenome.</title>
        <authorList>
            <person name="Brown T."/>
            <person name="Elewa A."/>
            <person name="Iarovenko S."/>
            <person name="Subramanian E."/>
            <person name="Araus A.J."/>
            <person name="Petzold A."/>
            <person name="Susuki M."/>
            <person name="Suzuki K.-i.T."/>
            <person name="Hayashi T."/>
            <person name="Toyoda A."/>
            <person name="Oliveira C."/>
            <person name="Osipova E."/>
            <person name="Leigh N.D."/>
            <person name="Simon A."/>
            <person name="Yun M.H."/>
        </authorList>
    </citation>
    <scope>NUCLEOTIDE SEQUENCE</scope>
    <source>
        <strain evidence="2">20211129_DDA</strain>
        <tissue evidence="2">Liver</tissue>
    </source>
</reference>
<keyword evidence="3" id="KW-1185">Reference proteome</keyword>
<evidence type="ECO:0000313" key="2">
    <source>
        <dbReference type="EMBL" id="KAJ1207122.1"/>
    </source>
</evidence>
<feature type="compositionally biased region" description="Polar residues" evidence="1">
    <location>
        <begin position="1"/>
        <end position="12"/>
    </location>
</feature>
<organism evidence="2 3">
    <name type="scientific">Pleurodeles waltl</name>
    <name type="common">Iberian ribbed newt</name>
    <dbReference type="NCBI Taxonomy" id="8319"/>
    <lineage>
        <taxon>Eukaryota</taxon>
        <taxon>Metazoa</taxon>
        <taxon>Chordata</taxon>
        <taxon>Craniata</taxon>
        <taxon>Vertebrata</taxon>
        <taxon>Euteleostomi</taxon>
        <taxon>Amphibia</taxon>
        <taxon>Batrachia</taxon>
        <taxon>Caudata</taxon>
        <taxon>Salamandroidea</taxon>
        <taxon>Salamandridae</taxon>
        <taxon>Pleurodelinae</taxon>
        <taxon>Pleurodeles</taxon>
    </lineage>
</organism>
<name>A0AAV7W3I8_PLEWA</name>
<feature type="region of interest" description="Disordered" evidence="1">
    <location>
        <begin position="1"/>
        <end position="22"/>
    </location>
</feature>
<gene>
    <name evidence="2" type="ORF">NDU88_002514</name>
</gene>
<dbReference type="EMBL" id="JANPWB010000002">
    <property type="protein sequence ID" value="KAJ1207122.1"/>
    <property type="molecule type" value="Genomic_DNA"/>
</dbReference>
<protein>
    <submittedName>
        <fullName evidence="2">Uncharacterized protein</fullName>
    </submittedName>
</protein>
<sequence>MKTNRVQGNEMVTQEAHGERQKNTRTLVGRQVTLINTEKTCLELLYYEIFKTSQEHLSTFNTNFLLEGNLKIKT</sequence>
<dbReference type="Proteomes" id="UP001066276">
    <property type="component" value="Chromosome 1_2"/>
</dbReference>
<proteinExistence type="predicted"/>
<accession>A0AAV7W3I8</accession>
<evidence type="ECO:0000256" key="1">
    <source>
        <dbReference type="SAM" id="MobiDB-lite"/>
    </source>
</evidence>
<evidence type="ECO:0000313" key="3">
    <source>
        <dbReference type="Proteomes" id="UP001066276"/>
    </source>
</evidence>